<dbReference type="AlphaFoldDB" id="A0A0P6WYL0"/>
<dbReference type="OrthoDB" id="9967531at2"/>
<evidence type="ECO:0000313" key="3">
    <source>
        <dbReference type="Proteomes" id="UP000050430"/>
    </source>
</evidence>
<evidence type="ECO:0008006" key="4">
    <source>
        <dbReference type="Google" id="ProtNLM"/>
    </source>
</evidence>
<keyword evidence="1" id="KW-0812">Transmembrane</keyword>
<protein>
    <recommendedName>
        <fullName evidence="4">DUF2029 domain-containing protein</fullName>
    </recommendedName>
</protein>
<sequence length="287" mass="31659">MNQIVEKWKSVLHTSNRSTILVGLLLFIGLVILLTFTLPEAPDWHNLYRPGALAMIQGKNPFDNPIFYNAPWVLIPMIPLLLLPEAVGRAILTVATLVILVLVAHRFGARPVGIVFILLSPPVFQLMLDGNIDWIVALGFILPPQIGLFLLAVKPQTGMVVGIFWLVEAYQKGRIREVFRVFLPVTLAFVISFLMYGFWPLRFSTALELGGNASLWPMSIPIGLALTAAAMRKHRVEYAMAASPCLTPYALLHSWISPLLAIAGSTTETICAVAGLWMVVIIRALGR</sequence>
<keyword evidence="3" id="KW-1185">Reference proteome</keyword>
<feature type="transmembrane region" description="Helical" evidence="1">
    <location>
        <begin position="134"/>
        <end position="153"/>
    </location>
</feature>
<comment type="caution">
    <text evidence="2">The sequence shown here is derived from an EMBL/GenBank/DDBJ whole genome shotgun (WGS) entry which is preliminary data.</text>
</comment>
<feature type="transmembrane region" description="Helical" evidence="1">
    <location>
        <begin position="181"/>
        <end position="201"/>
    </location>
</feature>
<gene>
    <name evidence="2" type="ORF">ADM99_09425</name>
</gene>
<keyword evidence="1" id="KW-1133">Transmembrane helix</keyword>
<evidence type="ECO:0000256" key="1">
    <source>
        <dbReference type="SAM" id="Phobius"/>
    </source>
</evidence>
<keyword evidence="1" id="KW-0472">Membrane</keyword>
<feature type="transmembrane region" description="Helical" evidence="1">
    <location>
        <begin position="20"/>
        <end position="38"/>
    </location>
</feature>
<proteinExistence type="predicted"/>
<feature type="transmembrane region" description="Helical" evidence="1">
    <location>
        <begin position="262"/>
        <end position="285"/>
    </location>
</feature>
<name>A0A0P6WYL0_9CHLR</name>
<accession>A0A0P6WYL0</accession>
<organism evidence="2 3">
    <name type="scientific">Leptolinea tardivitalis</name>
    <dbReference type="NCBI Taxonomy" id="229920"/>
    <lineage>
        <taxon>Bacteria</taxon>
        <taxon>Bacillati</taxon>
        <taxon>Chloroflexota</taxon>
        <taxon>Anaerolineae</taxon>
        <taxon>Anaerolineales</taxon>
        <taxon>Anaerolineaceae</taxon>
        <taxon>Leptolinea</taxon>
    </lineage>
</organism>
<reference evidence="2 3" key="1">
    <citation type="submission" date="2015-07" db="EMBL/GenBank/DDBJ databases">
        <title>Genome sequence of Leptolinea tardivitalis DSM 16556.</title>
        <authorList>
            <person name="Hemp J."/>
            <person name="Ward L.M."/>
            <person name="Pace L.A."/>
            <person name="Fischer W.W."/>
        </authorList>
    </citation>
    <scope>NUCLEOTIDE SEQUENCE [LARGE SCALE GENOMIC DNA]</scope>
    <source>
        <strain evidence="2 3">YMTK-2</strain>
    </source>
</reference>
<evidence type="ECO:0000313" key="2">
    <source>
        <dbReference type="EMBL" id="KPL71678.1"/>
    </source>
</evidence>
<dbReference type="STRING" id="229920.ADM99_09425"/>
<dbReference type="RefSeq" id="WP_062420268.1">
    <property type="nucleotide sequence ID" value="NZ_BBYA01000001.1"/>
</dbReference>
<dbReference type="Proteomes" id="UP000050430">
    <property type="component" value="Unassembled WGS sequence"/>
</dbReference>
<dbReference type="EMBL" id="LGCK01000010">
    <property type="protein sequence ID" value="KPL71678.1"/>
    <property type="molecule type" value="Genomic_DNA"/>
</dbReference>